<dbReference type="PANTHER" id="PTHR43303:SF4">
    <property type="entry name" value="NADPH DEHYDROGENASE C23G7.10C-RELATED"/>
    <property type="match status" value="1"/>
</dbReference>
<gene>
    <name evidence="7" type="ORF">EHF33_03285</name>
</gene>
<dbReference type="Pfam" id="PF00724">
    <property type="entry name" value="Oxidored_FMN"/>
    <property type="match status" value="1"/>
</dbReference>
<dbReference type="KEGG" id="dph:EHF33_03285"/>
<feature type="domain" description="NADH:flavin oxidoreductase/NADH oxidase N-terminal" evidence="6">
    <location>
        <begin position="21"/>
        <end position="353"/>
    </location>
</feature>
<dbReference type="Proteomes" id="UP000276417">
    <property type="component" value="Chromosome 1"/>
</dbReference>
<keyword evidence="5" id="KW-0560">Oxidoreductase</keyword>
<evidence type="ECO:0000259" key="6">
    <source>
        <dbReference type="Pfam" id="PF00724"/>
    </source>
</evidence>
<dbReference type="CDD" id="cd02932">
    <property type="entry name" value="OYE_YqiM_FMN"/>
    <property type="match status" value="1"/>
</dbReference>
<evidence type="ECO:0000313" key="7">
    <source>
        <dbReference type="EMBL" id="AZI41893.1"/>
    </source>
</evidence>
<dbReference type="RefSeq" id="WP_124867857.1">
    <property type="nucleotide sequence ID" value="NZ_CP034183.1"/>
</dbReference>
<dbReference type="OrthoDB" id="9772736at2"/>
<evidence type="ECO:0000313" key="8">
    <source>
        <dbReference type="Proteomes" id="UP000276417"/>
    </source>
</evidence>
<comment type="cofactor">
    <cofactor evidence="1">
        <name>FMN</name>
        <dbReference type="ChEBI" id="CHEBI:58210"/>
    </cofactor>
</comment>
<evidence type="ECO:0000256" key="5">
    <source>
        <dbReference type="ARBA" id="ARBA00023002"/>
    </source>
</evidence>
<accession>A0A3G8YAG6</accession>
<dbReference type="GO" id="GO:0003959">
    <property type="term" value="F:NADPH dehydrogenase activity"/>
    <property type="evidence" value="ECO:0007669"/>
    <property type="project" value="InterPro"/>
</dbReference>
<organism evidence="7 8">
    <name type="scientific">Deinococcus psychrotolerans</name>
    <dbReference type="NCBI Taxonomy" id="2489213"/>
    <lineage>
        <taxon>Bacteria</taxon>
        <taxon>Thermotogati</taxon>
        <taxon>Deinococcota</taxon>
        <taxon>Deinococci</taxon>
        <taxon>Deinococcales</taxon>
        <taxon>Deinococcaceae</taxon>
        <taxon>Deinococcus</taxon>
    </lineage>
</organism>
<dbReference type="PANTHER" id="PTHR43303">
    <property type="entry name" value="NADPH DEHYDROGENASE C23G7.10C-RELATED"/>
    <property type="match status" value="1"/>
</dbReference>
<evidence type="ECO:0000256" key="4">
    <source>
        <dbReference type="ARBA" id="ARBA00022857"/>
    </source>
</evidence>
<sequence length="374" mass="40475">MTSSSAEGFTLSGNGSSSPVLLSPLRIAQLTLKNRVVVSPMCMYSAEDGFANDFHLVHLGRFALGGAALIFTEAAAVSPEGRISPGDLGLWNDQQIGPLARIADFVHQHGALIGIQLAHAGRKAGMSAPWKGGELVPAEEGGWTVLGPDVHAYSPRYGSPHAMSPEDIAQVVKDFTASTRRAVIAGFDTLEIHAAHGYLLHQFLSPLSNSRLDQYGGTLENRARLLLEVTRAVRGVWPDHLPLFVRLSATDWAPGGWDIEQTVEISRQLSREGVNVIDVSSGGLTPDQQITAGPGYQVPFAERLKQDTDLTVMAVGMITEPQQAEQILQAKQADLVALARELLRDPQFVQRAAWQSGQTLDVPVQYQRAWPKPE</sequence>
<name>A0A3G8YAG6_9DEIO</name>
<dbReference type="GO" id="GO:0050661">
    <property type="term" value="F:NADP binding"/>
    <property type="evidence" value="ECO:0007669"/>
    <property type="project" value="InterPro"/>
</dbReference>
<dbReference type="EMBL" id="CP034183">
    <property type="protein sequence ID" value="AZI41893.1"/>
    <property type="molecule type" value="Genomic_DNA"/>
</dbReference>
<keyword evidence="8" id="KW-1185">Reference proteome</keyword>
<evidence type="ECO:0000256" key="3">
    <source>
        <dbReference type="ARBA" id="ARBA00022643"/>
    </source>
</evidence>
<dbReference type="InterPro" id="IPR044152">
    <property type="entry name" value="YqjM-like"/>
</dbReference>
<dbReference type="InterPro" id="IPR001155">
    <property type="entry name" value="OxRdtase_FMN_N"/>
</dbReference>
<dbReference type="InterPro" id="IPR013785">
    <property type="entry name" value="Aldolase_TIM"/>
</dbReference>
<proteinExistence type="predicted"/>
<evidence type="ECO:0000256" key="2">
    <source>
        <dbReference type="ARBA" id="ARBA00022630"/>
    </source>
</evidence>
<keyword evidence="3" id="KW-0288">FMN</keyword>
<evidence type="ECO:0000256" key="1">
    <source>
        <dbReference type="ARBA" id="ARBA00001917"/>
    </source>
</evidence>
<dbReference type="SUPFAM" id="SSF51395">
    <property type="entry name" value="FMN-linked oxidoreductases"/>
    <property type="match status" value="1"/>
</dbReference>
<keyword evidence="4" id="KW-0521">NADP</keyword>
<dbReference type="GO" id="GO:0010181">
    <property type="term" value="F:FMN binding"/>
    <property type="evidence" value="ECO:0007669"/>
    <property type="project" value="InterPro"/>
</dbReference>
<reference evidence="7 8" key="1">
    <citation type="submission" date="2018-11" db="EMBL/GenBank/DDBJ databases">
        <title>Deinococcus shelandsis sp. nov., isolated from South Shetland Islands soil of Antarctica.</title>
        <authorList>
            <person name="Tian J."/>
        </authorList>
    </citation>
    <scope>NUCLEOTIDE SEQUENCE [LARGE SCALE GENOMIC DNA]</scope>
    <source>
        <strain evidence="7 8">S14-83T</strain>
    </source>
</reference>
<dbReference type="Gene3D" id="3.20.20.70">
    <property type="entry name" value="Aldolase class I"/>
    <property type="match status" value="1"/>
</dbReference>
<dbReference type="AlphaFoldDB" id="A0A3G8YAG6"/>
<protein>
    <submittedName>
        <fullName evidence="7">NADH:flavin oxidoreductase/NADH oxidase</fullName>
    </submittedName>
</protein>
<keyword evidence="2" id="KW-0285">Flavoprotein</keyword>